<feature type="transmembrane region" description="Helical" evidence="11">
    <location>
        <begin position="224"/>
        <end position="243"/>
    </location>
</feature>
<evidence type="ECO:0000256" key="10">
    <source>
        <dbReference type="ARBA" id="ARBA00035686"/>
    </source>
</evidence>
<dbReference type="Proteomes" id="UP000184603">
    <property type="component" value="Unassembled WGS sequence"/>
</dbReference>
<evidence type="ECO:0000256" key="1">
    <source>
        <dbReference type="ARBA" id="ARBA00004651"/>
    </source>
</evidence>
<dbReference type="GO" id="GO:0022857">
    <property type="term" value="F:transmembrane transporter activity"/>
    <property type="evidence" value="ECO:0007669"/>
    <property type="project" value="InterPro"/>
</dbReference>
<keyword evidence="4" id="KW-0997">Cell inner membrane</keyword>
<dbReference type="AlphaFoldDB" id="A0A1M7Y5M7"/>
<feature type="transmembrane region" description="Helical" evidence="11">
    <location>
        <begin position="104"/>
        <end position="128"/>
    </location>
</feature>
<keyword evidence="2" id="KW-0813">Transport</keyword>
<feature type="transmembrane region" description="Helical" evidence="11">
    <location>
        <begin position="51"/>
        <end position="70"/>
    </location>
</feature>
<proteinExistence type="predicted"/>
<dbReference type="EMBL" id="FRFE01000008">
    <property type="protein sequence ID" value="SHO47856.1"/>
    <property type="molecule type" value="Genomic_DNA"/>
</dbReference>
<dbReference type="PANTHER" id="PTHR32196:SF32">
    <property type="entry name" value="XYLOSE TRANSPORT SYSTEM PERMEASE PROTEIN XYLH"/>
    <property type="match status" value="1"/>
</dbReference>
<feature type="transmembrane region" description="Helical" evidence="11">
    <location>
        <begin position="185"/>
        <end position="204"/>
    </location>
</feature>
<keyword evidence="7 11" id="KW-1133">Transmembrane helix</keyword>
<evidence type="ECO:0000256" key="2">
    <source>
        <dbReference type="ARBA" id="ARBA00022448"/>
    </source>
</evidence>
<evidence type="ECO:0000256" key="9">
    <source>
        <dbReference type="ARBA" id="ARBA00035611"/>
    </source>
</evidence>
<dbReference type="RefSeq" id="WP_073613309.1">
    <property type="nucleotide sequence ID" value="NZ_FRFE01000008.1"/>
</dbReference>
<feature type="transmembrane region" description="Helical" evidence="11">
    <location>
        <begin position="329"/>
        <end position="362"/>
    </location>
</feature>
<evidence type="ECO:0000256" key="3">
    <source>
        <dbReference type="ARBA" id="ARBA00022475"/>
    </source>
</evidence>
<gene>
    <name evidence="12" type="ORF">SAMN02745220_02003</name>
</gene>
<dbReference type="InterPro" id="IPR001851">
    <property type="entry name" value="ABC_transp_permease"/>
</dbReference>
<feature type="transmembrane region" description="Helical" evidence="11">
    <location>
        <begin position="76"/>
        <end position="97"/>
    </location>
</feature>
<dbReference type="CDD" id="cd06579">
    <property type="entry name" value="TM_PBP1_transp_AraH_like"/>
    <property type="match status" value="1"/>
</dbReference>
<evidence type="ECO:0000313" key="13">
    <source>
        <dbReference type="Proteomes" id="UP000184603"/>
    </source>
</evidence>
<evidence type="ECO:0000313" key="12">
    <source>
        <dbReference type="EMBL" id="SHO47856.1"/>
    </source>
</evidence>
<evidence type="ECO:0000256" key="11">
    <source>
        <dbReference type="SAM" id="Phobius"/>
    </source>
</evidence>
<evidence type="ECO:0000256" key="5">
    <source>
        <dbReference type="ARBA" id="ARBA00022597"/>
    </source>
</evidence>
<evidence type="ECO:0000256" key="8">
    <source>
        <dbReference type="ARBA" id="ARBA00023136"/>
    </source>
</evidence>
<dbReference type="OrthoDB" id="9799990at2"/>
<feature type="transmembrane region" description="Helical" evidence="11">
    <location>
        <begin position="374"/>
        <end position="393"/>
    </location>
</feature>
<organism evidence="12 13">
    <name type="scientific">Desulfopila aestuarii DSM 18488</name>
    <dbReference type="NCBI Taxonomy" id="1121416"/>
    <lineage>
        <taxon>Bacteria</taxon>
        <taxon>Pseudomonadati</taxon>
        <taxon>Thermodesulfobacteriota</taxon>
        <taxon>Desulfobulbia</taxon>
        <taxon>Desulfobulbales</taxon>
        <taxon>Desulfocapsaceae</taxon>
        <taxon>Desulfopila</taxon>
    </lineage>
</organism>
<dbReference type="STRING" id="1121416.SAMN02745220_02003"/>
<comment type="function">
    <text evidence="9">Part of the binding-protein-dependent transport system for D-xylose. Probably responsible for the translocation of the substrate across the membrane.</text>
</comment>
<keyword evidence="13" id="KW-1185">Reference proteome</keyword>
<sequence>MVSKTLSNIIRNNLQTYTMILALVFIWLLFGFMTDWIFFSPRNLSNLFRQMTIVSFLSIGMVMVIVTGNIDLSVGSSVGLVSAVTAWLQAIFLPPLLQQWFPGISMLAQGTFITCTTILFGLVVGGLIGVIQGWAIAYLGIPAFIVTLGGMLVFRGGVLGITQGKTIVPIEDSFRLIAQGYLPNSLGYAVGFLSVGALFFWLFYNRKQKASYGITLRPFGVDLAQTLLFSGIIMAFVYLMNSYRGIPNPVLLMVVVALIFTYITGNTRLGRYAYALGGNAEATRLSGVNTKANVFQVFVLMGLLAGVSGIVLTGYVAAGTTSGGVNYELEAIAACVIGGTSLMGGSGSIAGALVGSLIMASLLNGMSVMNMPAFWQFIIRGLVLVLAVYMDVVTKKRRG</sequence>
<name>A0A1M7Y5M7_9BACT</name>
<feature type="transmembrane region" description="Helical" evidence="11">
    <location>
        <begin position="134"/>
        <end position="154"/>
    </location>
</feature>
<dbReference type="GO" id="GO:0005886">
    <property type="term" value="C:plasma membrane"/>
    <property type="evidence" value="ECO:0007669"/>
    <property type="project" value="UniProtKB-SubCell"/>
</dbReference>
<evidence type="ECO:0000256" key="4">
    <source>
        <dbReference type="ARBA" id="ARBA00022519"/>
    </source>
</evidence>
<feature type="transmembrane region" description="Helical" evidence="11">
    <location>
        <begin position="20"/>
        <end position="39"/>
    </location>
</feature>
<dbReference type="Pfam" id="PF02653">
    <property type="entry name" value="BPD_transp_2"/>
    <property type="match status" value="1"/>
</dbReference>
<feature type="transmembrane region" description="Helical" evidence="11">
    <location>
        <begin position="250"/>
        <end position="274"/>
    </location>
</feature>
<keyword evidence="3" id="KW-1003">Cell membrane</keyword>
<reference evidence="12 13" key="1">
    <citation type="submission" date="2016-12" db="EMBL/GenBank/DDBJ databases">
        <authorList>
            <person name="Song W.-J."/>
            <person name="Kurnit D.M."/>
        </authorList>
    </citation>
    <scope>NUCLEOTIDE SEQUENCE [LARGE SCALE GENOMIC DNA]</scope>
    <source>
        <strain evidence="12 13">DSM 18488</strain>
    </source>
</reference>
<evidence type="ECO:0000256" key="7">
    <source>
        <dbReference type="ARBA" id="ARBA00022989"/>
    </source>
</evidence>
<feature type="transmembrane region" description="Helical" evidence="11">
    <location>
        <begin position="294"/>
        <end position="317"/>
    </location>
</feature>
<evidence type="ECO:0000256" key="6">
    <source>
        <dbReference type="ARBA" id="ARBA00022692"/>
    </source>
</evidence>
<dbReference type="PANTHER" id="PTHR32196">
    <property type="entry name" value="ABC TRANSPORTER PERMEASE PROTEIN YPHD-RELATED-RELATED"/>
    <property type="match status" value="1"/>
</dbReference>
<accession>A0A1M7Y5M7</accession>
<keyword evidence="8 11" id="KW-0472">Membrane</keyword>
<keyword evidence="6 11" id="KW-0812">Transmembrane</keyword>
<comment type="subcellular location">
    <subcellularLocation>
        <location evidence="1">Cell membrane</location>
        <topology evidence="1">Multi-pass membrane protein</topology>
    </subcellularLocation>
</comment>
<keyword evidence="5" id="KW-0762">Sugar transport</keyword>
<protein>
    <recommendedName>
        <fullName evidence="10">Xylose transport system permease protein XylH</fullName>
    </recommendedName>
</protein>